<keyword evidence="1" id="KW-0472">Membrane</keyword>
<keyword evidence="3" id="KW-1185">Reference proteome</keyword>
<reference evidence="2 3" key="1">
    <citation type="submission" date="2023-05" db="EMBL/GenBank/DDBJ databases">
        <title>B98-5 Cell Line De Novo Hybrid Assembly: An Optical Mapping Approach.</title>
        <authorList>
            <person name="Kananen K."/>
            <person name="Auerbach J.A."/>
            <person name="Kautto E."/>
            <person name="Blachly J.S."/>
        </authorList>
    </citation>
    <scope>NUCLEOTIDE SEQUENCE [LARGE SCALE GENOMIC DNA]</scope>
    <source>
        <strain evidence="2">B95-8</strain>
        <tissue evidence="2">Cell line</tissue>
    </source>
</reference>
<accession>A0ABQ9WG63</accession>
<evidence type="ECO:0000313" key="3">
    <source>
        <dbReference type="Proteomes" id="UP001266305"/>
    </source>
</evidence>
<dbReference type="EMBL" id="JASSZA010000001">
    <property type="protein sequence ID" value="KAK2120657.1"/>
    <property type="molecule type" value="Genomic_DNA"/>
</dbReference>
<feature type="transmembrane region" description="Helical" evidence="1">
    <location>
        <begin position="59"/>
        <end position="83"/>
    </location>
</feature>
<evidence type="ECO:0000256" key="1">
    <source>
        <dbReference type="SAM" id="Phobius"/>
    </source>
</evidence>
<feature type="transmembrane region" description="Helical" evidence="1">
    <location>
        <begin position="121"/>
        <end position="149"/>
    </location>
</feature>
<protein>
    <submittedName>
        <fullName evidence="2">Uncharacterized protein</fullName>
    </submittedName>
</protein>
<name>A0ABQ9WG63_SAGOE</name>
<feature type="transmembrane region" description="Helical" evidence="1">
    <location>
        <begin position="27"/>
        <end position="47"/>
    </location>
</feature>
<evidence type="ECO:0000313" key="2">
    <source>
        <dbReference type="EMBL" id="KAK2120657.1"/>
    </source>
</evidence>
<keyword evidence="1" id="KW-1133">Transmembrane helix</keyword>
<organism evidence="2 3">
    <name type="scientific">Saguinus oedipus</name>
    <name type="common">Cotton-top tamarin</name>
    <name type="synonym">Oedipomidas oedipus</name>
    <dbReference type="NCBI Taxonomy" id="9490"/>
    <lineage>
        <taxon>Eukaryota</taxon>
        <taxon>Metazoa</taxon>
        <taxon>Chordata</taxon>
        <taxon>Craniata</taxon>
        <taxon>Vertebrata</taxon>
        <taxon>Euteleostomi</taxon>
        <taxon>Mammalia</taxon>
        <taxon>Eutheria</taxon>
        <taxon>Euarchontoglires</taxon>
        <taxon>Primates</taxon>
        <taxon>Haplorrhini</taxon>
        <taxon>Platyrrhini</taxon>
        <taxon>Cebidae</taxon>
        <taxon>Callitrichinae</taxon>
        <taxon>Saguinus</taxon>
    </lineage>
</organism>
<feature type="transmembrane region" description="Helical" evidence="1">
    <location>
        <begin position="90"/>
        <end position="115"/>
    </location>
</feature>
<dbReference type="Proteomes" id="UP001266305">
    <property type="component" value="Unassembled WGS sequence"/>
</dbReference>
<keyword evidence="1" id="KW-0812">Transmembrane</keyword>
<proteinExistence type="predicted"/>
<gene>
    <name evidence="2" type="ORF">P7K49_002043</name>
</gene>
<comment type="caution">
    <text evidence="2">The sequence shown here is derived from an EMBL/GenBank/DDBJ whole genome shotgun (WGS) entry which is preliminary data.</text>
</comment>
<sequence length="339" mass="35495">MAHGVCGLSPVVHGMCGFSPMARGACALPWCMVCVALSCGAWCAWLSPVARSVCGSLPWHVVCMGSLPWCMVCVLSCGAWCVLSHGVWCAWALFCGAWCAWALSCGTWCVCSPVVRGVHGLSPAACGVCALLWHVVCVGSLPWLVVCVLSRGAWCAWALSRVAWCVCSPVARGVCGLSPVVRGVRELSLVHGVHGLPCVVHGTCNSCCPCLVSSGKRKGEAALVAPSLHLPALPPAERPEGQRGSHTPNPCQVWPRLSHCGWLGCPIPCSWLTRECSQVSSSPRFPRGGTYGCETGQKAAERCGPHPGPQHLCGEVSPPATCAQGLSLMSPPCVPIILV</sequence>